<evidence type="ECO:0000259" key="2">
    <source>
        <dbReference type="Pfam" id="PF21787"/>
    </source>
</evidence>
<evidence type="ECO:0000259" key="4">
    <source>
        <dbReference type="Pfam" id="PF21789"/>
    </source>
</evidence>
<dbReference type="PANTHER" id="PTHR47577">
    <property type="entry name" value="THAP DOMAIN-CONTAINING PROTEIN 6"/>
    <property type="match status" value="1"/>
</dbReference>
<dbReference type="InterPro" id="IPR021896">
    <property type="entry name" value="THAP9-like_HTH"/>
</dbReference>
<dbReference type="OrthoDB" id="6621548at2759"/>
<feature type="domain" description="Transposable element P transposase-like GTP-binding insertion" evidence="3">
    <location>
        <begin position="346"/>
        <end position="462"/>
    </location>
</feature>
<feature type="non-terminal residue" evidence="5">
    <location>
        <position position="771"/>
    </location>
</feature>
<feature type="domain" description="Transposable element P transposase-like RNase H" evidence="2">
    <location>
        <begin position="186"/>
        <end position="317"/>
    </location>
</feature>
<dbReference type="Pfam" id="PF21789">
    <property type="entry name" value="TNP-like_RNaseH_C"/>
    <property type="match status" value="1"/>
</dbReference>
<dbReference type="PANTHER" id="PTHR47577:SF2">
    <property type="entry name" value="THAP DOMAIN CONTAINING 9"/>
    <property type="match status" value="1"/>
</dbReference>
<feature type="domain" description="THAP9-like helix-turn-helix" evidence="1">
    <location>
        <begin position="118"/>
        <end position="179"/>
    </location>
</feature>
<protein>
    <submittedName>
        <fullName evidence="5">THAP-type domain-containing protein</fullName>
    </submittedName>
</protein>
<dbReference type="InterPro" id="IPR048366">
    <property type="entry name" value="TNP-like_GBD"/>
</dbReference>
<organism evidence="5 6">
    <name type="scientific">Aphis craccivora</name>
    <name type="common">Cowpea aphid</name>
    <dbReference type="NCBI Taxonomy" id="307492"/>
    <lineage>
        <taxon>Eukaryota</taxon>
        <taxon>Metazoa</taxon>
        <taxon>Ecdysozoa</taxon>
        <taxon>Arthropoda</taxon>
        <taxon>Hexapoda</taxon>
        <taxon>Insecta</taxon>
        <taxon>Pterygota</taxon>
        <taxon>Neoptera</taxon>
        <taxon>Paraneoptera</taxon>
        <taxon>Hemiptera</taxon>
        <taxon>Sternorrhyncha</taxon>
        <taxon>Aphidomorpha</taxon>
        <taxon>Aphidoidea</taxon>
        <taxon>Aphididae</taxon>
        <taxon>Aphidini</taxon>
        <taxon>Aphis</taxon>
        <taxon>Aphis</taxon>
    </lineage>
</organism>
<dbReference type="Pfam" id="PF21788">
    <property type="entry name" value="TNP-like_GBD"/>
    <property type="match status" value="1"/>
</dbReference>
<dbReference type="Pfam" id="PF12017">
    <property type="entry name" value="Tnp_P_element"/>
    <property type="match status" value="1"/>
</dbReference>
<evidence type="ECO:0000313" key="5">
    <source>
        <dbReference type="EMBL" id="KAF0709099.1"/>
    </source>
</evidence>
<dbReference type="Pfam" id="PF21787">
    <property type="entry name" value="TNP-like_RNaseH_N"/>
    <property type="match status" value="1"/>
</dbReference>
<evidence type="ECO:0000313" key="6">
    <source>
        <dbReference type="Proteomes" id="UP000478052"/>
    </source>
</evidence>
<evidence type="ECO:0000259" key="1">
    <source>
        <dbReference type="Pfam" id="PF12017"/>
    </source>
</evidence>
<reference evidence="5 6" key="1">
    <citation type="submission" date="2019-08" db="EMBL/GenBank/DDBJ databases">
        <title>Whole genome of Aphis craccivora.</title>
        <authorList>
            <person name="Voronova N.V."/>
            <person name="Shulinski R.S."/>
            <person name="Bandarenka Y.V."/>
            <person name="Zhorov D.G."/>
            <person name="Warner D."/>
        </authorList>
    </citation>
    <scope>NUCLEOTIDE SEQUENCE [LARGE SCALE GENOMIC DNA]</scope>
    <source>
        <strain evidence="5">180601</strain>
        <tissue evidence="5">Whole Body</tissue>
    </source>
</reference>
<dbReference type="Proteomes" id="UP000478052">
    <property type="component" value="Unassembled WGS sequence"/>
</dbReference>
<sequence>MSSAYAISLIVLDSCNLTLIPVFNAFLTTFSNAMLKSIGESASPCFSPVLIMNVFDSWPLNLTIHLDSSQKRKRYNPDTIGDLSPSHFNTPRKAKKNVEMVKYKFSQKQTQNVNLKKQSIGSKSLRSLMERNMKGQKLPYSSELRKFAITLQFYSTKAYQYVRKSFNNLLPHPRSISRWYKVVNGDPGFTDEAFKCIENKAKNETVICNIVLDEMSIREQTDWDGTKMHGFVDMGTNVETEDDNAVHAKNAFVFMAVGINGHWKMPIGYFLIAGLNGSERSNLLEQCLNLMSETGAKVHSITFDGAYTNATMCSKLGASFDINDDSNFCIQNPFNNEPIFIFYDACHMLKLVRNTLGDMKYMYKQNGLEISWDHIKALHFKEKEEGLRAATKLSNKHIYYHNEKMNVKLAAQVLSNSVGSALKFCKSLGDPNFKNVDPTAEFCFMINNAFDILNCRTMYSKNPFCLALDSKVYQKYADFIVKFKEYILGLKLANGKRVVDSGRKTGFIGLISALSNLLKLYTYLSTTYSLSYILSYKLSQDHIETFFSSIRQRGGFNNNPSCKQFKSAYKKLLVHNEISGSQYGNCIAILDTTQISVVKVGPDSIISNDSEQNINITDHDYFRAIHRITPFLDEVTSYVSGFVVKNIFKKINCNICHKYLIDDSEHIFKLISEKDRNNALIKPSQDIVEICQQAETVFRAHNVFLPNIKSKIFFAIKNNIYQKPYIFKELDNHCVDQQLFNTHRDQIISLTILTYLNLRFHHAALTKEKKN</sequence>
<gene>
    <name evidence="5" type="ORF">FWK35_00036529</name>
</gene>
<dbReference type="EMBL" id="VUJU01012002">
    <property type="protein sequence ID" value="KAF0709099.1"/>
    <property type="molecule type" value="Genomic_DNA"/>
</dbReference>
<comment type="caution">
    <text evidence="5">The sequence shown here is derived from an EMBL/GenBank/DDBJ whole genome shotgun (WGS) entry which is preliminary data.</text>
</comment>
<keyword evidence="6" id="KW-1185">Reference proteome</keyword>
<feature type="domain" description="Transposable element P transposase-like RNase H C-terminal" evidence="4">
    <location>
        <begin position="536"/>
        <end position="570"/>
    </location>
</feature>
<dbReference type="InterPro" id="IPR048365">
    <property type="entry name" value="TNP-like_RNaseH_N"/>
</dbReference>
<name>A0A6G0VTS1_APHCR</name>
<evidence type="ECO:0000259" key="3">
    <source>
        <dbReference type="Pfam" id="PF21788"/>
    </source>
</evidence>
<proteinExistence type="predicted"/>
<accession>A0A6G0VTS1</accession>
<dbReference type="InterPro" id="IPR048367">
    <property type="entry name" value="TNP-like_RNaseH_C"/>
</dbReference>
<dbReference type="AlphaFoldDB" id="A0A6G0VTS1"/>